<dbReference type="InterPro" id="IPR029058">
    <property type="entry name" value="AB_hydrolase_fold"/>
</dbReference>
<accession>A0A0P4WEQ7</accession>
<dbReference type="Pfam" id="PF04083">
    <property type="entry name" value="Abhydro_lipase"/>
    <property type="match status" value="1"/>
</dbReference>
<evidence type="ECO:0000259" key="1">
    <source>
        <dbReference type="Pfam" id="PF04083"/>
    </source>
</evidence>
<dbReference type="GO" id="GO:0006629">
    <property type="term" value="P:lipid metabolic process"/>
    <property type="evidence" value="ECO:0007669"/>
    <property type="project" value="InterPro"/>
</dbReference>
<dbReference type="Gene3D" id="3.40.50.1820">
    <property type="entry name" value="alpha/beta hydrolase"/>
    <property type="match status" value="1"/>
</dbReference>
<dbReference type="AlphaFoldDB" id="A0A0P4WEQ7"/>
<dbReference type="EMBL" id="GDRN01039002">
    <property type="protein sequence ID" value="JAI67211.1"/>
    <property type="molecule type" value="Transcribed_RNA"/>
</dbReference>
<proteinExistence type="predicted"/>
<dbReference type="PANTHER" id="PTHR11005">
    <property type="entry name" value="LYSOSOMAL ACID LIPASE-RELATED"/>
    <property type="match status" value="1"/>
</dbReference>
<reference evidence="2" key="1">
    <citation type="submission" date="2015-09" db="EMBL/GenBank/DDBJ databases">
        <title>Scylla olivacea transcriptome.</title>
        <authorList>
            <person name="Ikhwanuddin M."/>
        </authorList>
    </citation>
    <scope>NUCLEOTIDE SEQUENCE</scope>
</reference>
<dbReference type="SUPFAM" id="SSF53474">
    <property type="entry name" value="alpha/beta-Hydrolases"/>
    <property type="match status" value="1"/>
</dbReference>
<dbReference type="InterPro" id="IPR006693">
    <property type="entry name" value="AB_hydrolase_lipase"/>
</dbReference>
<name>A0A0P4WEQ7_SCYOL</name>
<evidence type="ECO:0000313" key="2">
    <source>
        <dbReference type="EMBL" id="JAI67211.1"/>
    </source>
</evidence>
<feature type="domain" description="Partial AB-hydrolase lipase" evidence="1">
    <location>
        <begin position="30"/>
        <end position="87"/>
    </location>
</feature>
<organism evidence="2">
    <name type="scientific">Scylla olivacea</name>
    <name type="common">Orange mud crab</name>
    <name type="synonym">Cancer olivacea</name>
    <dbReference type="NCBI Taxonomy" id="85551"/>
    <lineage>
        <taxon>Eukaryota</taxon>
        <taxon>Metazoa</taxon>
        <taxon>Ecdysozoa</taxon>
        <taxon>Arthropoda</taxon>
        <taxon>Crustacea</taxon>
        <taxon>Multicrustacea</taxon>
        <taxon>Malacostraca</taxon>
        <taxon>Eumalacostraca</taxon>
        <taxon>Eucarida</taxon>
        <taxon>Decapoda</taxon>
        <taxon>Pleocyemata</taxon>
        <taxon>Brachyura</taxon>
        <taxon>Eubrachyura</taxon>
        <taxon>Portunoidea</taxon>
        <taxon>Portunidae</taxon>
        <taxon>Portuninae</taxon>
        <taxon>Scylla</taxon>
    </lineage>
</organism>
<protein>
    <recommendedName>
        <fullName evidence="1">Partial AB-hydrolase lipase domain-containing protein</fullName>
    </recommendedName>
</protein>
<sequence length="136" mass="14678">MRVCTKDEYQIFLTQSICYSPSCPSPTQPEIVQGMGYPAEVHHVTTSDGYLLELHRIPHGAAGPSESRLPVLLQHGILGSSADWVLNTADQALGGWCERTSEVHSAAGIQEGDTGGNIGSSFRRAVTKEIKLENSK</sequence>